<protein>
    <submittedName>
        <fullName evidence="1">Uncharacterized protein</fullName>
    </submittedName>
</protein>
<dbReference type="AlphaFoldDB" id="A0A653CP33"/>
<dbReference type="Proteomes" id="UP000410492">
    <property type="component" value="Unassembled WGS sequence"/>
</dbReference>
<sequence length="64" mass="7398">MVCCTEFNMEEICVSSSPIIDIKLNASKQFRTVNQSIQQFMNKSQVILDPPTLKRIEGLKDYSW</sequence>
<proteinExistence type="predicted"/>
<accession>A0A653CP33</accession>
<gene>
    <name evidence="1" type="ORF">CALMAC_LOCUS10284</name>
</gene>
<keyword evidence="2" id="KW-1185">Reference proteome</keyword>
<dbReference type="EMBL" id="CAACVG010008248">
    <property type="protein sequence ID" value="VEN49046.1"/>
    <property type="molecule type" value="Genomic_DNA"/>
</dbReference>
<name>A0A653CP33_CALMS</name>
<organism evidence="1 2">
    <name type="scientific">Callosobruchus maculatus</name>
    <name type="common">Southern cowpea weevil</name>
    <name type="synonym">Pulse bruchid</name>
    <dbReference type="NCBI Taxonomy" id="64391"/>
    <lineage>
        <taxon>Eukaryota</taxon>
        <taxon>Metazoa</taxon>
        <taxon>Ecdysozoa</taxon>
        <taxon>Arthropoda</taxon>
        <taxon>Hexapoda</taxon>
        <taxon>Insecta</taxon>
        <taxon>Pterygota</taxon>
        <taxon>Neoptera</taxon>
        <taxon>Endopterygota</taxon>
        <taxon>Coleoptera</taxon>
        <taxon>Polyphaga</taxon>
        <taxon>Cucujiformia</taxon>
        <taxon>Chrysomeloidea</taxon>
        <taxon>Chrysomelidae</taxon>
        <taxon>Bruchinae</taxon>
        <taxon>Bruchini</taxon>
        <taxon>Callosobruchus</taxon>
    </lineage>
</organism>
<evidence type="ECO:0000313" key="1">
    <source>
        <dbReference type="EMBL" id="VEN49046.1"/>
    </source>
</evidence>
<evidence type="ECO:0000313" key="2">
    <source>
        <dbReference type="Proteomes" id="UP000410492"/>
    </source>
</evidence>
<reference evidence="1 2" key="1">
    <citation type="submission" date="2019-01" db="EMBL/GenBank/DDBJ databases">
        <authorList>
            <person name="Sayadi A."/>
        </authorList>
    </citation>
    <scope>NUCLEOTIDE SEQUENCE [LARGE SCALE GENOMIC DNA]</scope>
</reference>